<evidence type="ECO:0000313" key="5">
    <source>
        <dbReference type="EMBL" id="MBD2722965.1"/>
    </source>
</evidence>
<protein>
    <submittedName>
        <fullName evidence="5">ABC transporter substrate-binding protein</fullName>
    </submittedName>
</protein>
<evidence type="ECO:0000256" key="2">
    <source>
        <dbReference type="ARBA" id="ARBA00022448"/>
    </source>
</evidence>
<dbReference type="EMBL" id="JACXAC010000004">
    <property type="protein sequence ID" value="MBD2722965.1"/>
    <property type="molecule type" value="Genomic_DNA"/>
</dbReference>
<keyword evidence="3" id="KW-0732">Signal</keyword>
<dbReference type="Pfam" id="PF00496">
    <property type="entry name" value="SBP_bac_5"/>
    <property type="match status" value="1"/>
</dbReference>
<comment type="caution">
    <text evidence="5">The sequence shown here is derived from an EMBL/GenBank/DDBJ whole genome shotgun (WGS) entry which is preliminary data.</text>
</comment>
<evidence type="ECO:0000256" key="3">
    <source>
        <dbReference type="ARBA" id="ARBA00022729"/>
    </source>
</evidence>
<dbReference type="CDD" id="cd00995">
    <property type="entry name" value="PBP2_NikA_DppA_OppA_like"/>
    <property type="match status" value="1"/>
</dbReference>
<keyword evidence="2" id="KW-0813">Transport</keyword>
<dbReference type="InterPro" id="IPR030678">
    <property type="entry name" value="Peptide/Ni-bd"/>
</dbReference>
<sequence>MRIRWARDPETLDPLFAPNLAAFDANNLLHVSLLQGDIATQQLAPALAEQLPTVQLVGDSLTRLQYRIRPAATWDNGRAVLASDVDFTLKLMLCPGLPNEAARNQYSFIRAVLPHPQDPRRFTLLCRGQSLEFAQASGDFFILPEHSLDPRGLLRRWSLADLQRQPLPLPADSGARAVAQQYLAAVASRSSNRLSGCGPYELLKWEKDRFLSFRRKPRWWGSRLQPAPLVLQARPQQLEYVIIPDVATAALALQRGDVDVFPQMPAREFARLRAAPAARSALRFYTSPSYDVATAGFNTRHPALADALTRRALSRCFDAAGLLRATQLGEGQRTVGIISPADRANYNDSLAPVPFAPDSAVALLRRAGWQRRSAPHEGWFRSTGRGADQQLRLLVRYRAEEVLFGTVALQFQAAAASIGVPVTLRPTEPGTFATAMRSGDFDVYLRVLRGNPFMFNFTQLLHSASANNVTKFGTPASDRLIAAIARADNPARRTALLRQFQALLQAEAPIVPLFYLPNRVAANRALTGLHVGSLRPGFAAATIERVAQPAP</sequence>
<dbReference type="InterPro" id="IPR039424">
    <property type="entry name" value="SBP_5"/>
</dbReference>
<dbReference type="PANTHER" id="PTHR30290">
    <property type="entry name" value="PERIPLASMIC BINDING COMPONENT OF ABC TRANSPORTER"/>
    <property type="match status" value="1"/>
</dbReference>
<proteinExistence type="inferred from homology"/>
<evidence type="ECO:0000313" key="6">
    <source>
        <dbReference type="Proteomes" id="UP000606003"/>
    </source>
</evidence>
<evidence type="ECO:0000256" key="1">
    <source>
        <dbReference type="ARBA" id="ARBA00005695"/>
    </source>
</evidence>
<dbReference type="Gene3D" id="3.40.190.10">
    <property type="entry name" value="Periplasmic binding protein-like II"/>
    <property type="match status" value="1"/>
</dbReference>
<dbReference type="InterPro" id="IPR000914">
    <property type="entry name" value="SBP_5_dom"/>
</dbReference>
<dbReference type="PIRSF" id="PIRSF002741">
    <property type="entry name" value="MppA"/>
    <property type="match status" value="1"/>
</dbReference>
<dbReference type="Gene3D" id="3.10.105.10">
    <property type="entry name" value="Dipeptide-binding Protein, Domain 3"/>
    <property type="match status" value="1"/>
</dbReference>
<name>A0ABR8JWK5_9BACT</name>
<organism evidence="5 6">
    <name type="scientific">Hymenobacter armeniacus</name>
    <dbReference type="NCBI Taxonomy" id="2771358"/>
    <lineage>
        <taxon>Bacteria</taxon>
        <taxon>Pseudomonadati</taxon>
        <taxon>Bacteroidota</taxon>
        <taxon>Cytophagia</taxon>
        <taxon>Cytophagales</taxon>
        <taxon>Hymenobacteraceae</taxon>
        <taxon>Hymenobacter</taxon>
    </lineage>
</organism>
<accession>A0ABR8JWK5</accession>
<dbReference type="Proteomes" id="UP000606003">
    <property type="component" value="Unassembled WGS sequence"/>
</dbReference>
<dbReference type="PANTHER" id="PTHR30290:SF9">
    <property type="entry name" value="OLIGOPEPTIDE-BINDING PROTEIN APPA"/>
    <property type="match status" value="1"/>
</dbReference>
<dbReference type="SUPFAM" id="SSF53850">
    <property type="entry name" value="Periplasmic binding protein-like II"/>
    <property type="match status" value="1"/>
</dbReference>
<feature type="domain" description="Solute-binding protein family 5" evidence="4">
    <location>
        <begin position="43"/>
        <end position="451"/>
    </location>
</feature>
<keyword evidence="6" id="KW-1185">Reference proteome</keyword>
<comment type="similarity">
    <text evidence="1">Belongs to the bacterial solute-binding protein 5 family.</text>
</comment>
<gene>
    <name evidence="5" type="ORF">IC234_12590</name>
</gene>
<reference evidence="5 6" key="1">
    <citation type="submission" date="2020-09" db="EMBL/GenBank/DDBJ databases">
        <authorList>
            <person name="Kim M.K."/>
        </authorList>
    </citation>
    <scope>NUCLEOTIDE SEQUENCE [LARGE SCALE GENOMIC DNA]</scope>
    <source>
        <strain evidence="5 6">BT189</strain>
    </source>
</reference>
<evidence type="ECO:0000259" key="4">
    <source>
        <dbReference type="Pfam" id="PF00496"/>
    </source>
</evidence>